<name>A0A139AL44_GONPJ</name>
<gene>
    <name evidence="4" type="ORF">M427DRAFT_54440</name>
</gene>
<protein>
    <recommendedName>
        <fullName evidence="3">F-box domain-containing protein</fullName>
    </recommendedName>
</protein>
<dbReference type="Pfam" id="PF12937">
    <property type="entry name" value="F-box-like"/>
    <property type="match status" value="1"/>
</dbReference>
<keyword evidence="5" id="KW-1185">Reference proteome</keyword>
<dbReference type="PANTHER" id="PTHR10706:SF130">
    <property type="entry name" value="F-BOX ONLY PROTEIN 31"/>
    <property type="match status" value="1"/>
</dbReference>
<dbReference type="InterPro" id="IPR001810">
    <property type="entry name" value="F-box_dom"/>
</dbReference>
<reference evidence="4 5" key="1">
    <citation type="journal article" date="2015" name="Genome Biol. Evol.">
        <title>Phylogenomic analyses indicate that early fungi evolved digesting cell walls of algal ancestors of land plants.</title>
        <authorList>
            <person name="Chang Y."/>
            <person name="Wang S."/>
            <person name="Sekimoto S."/>
            <person name="Aerts A.L."/>
            <person name="Choi C."/>
            <person name="Clum A."/>
            <person name="LaButti K.M."/>
            <person name="Lindquist E.A."/>
            <person name="Yee Ngan C."/>
            <person name="Ohm R.A."/>
            <person name="Salamov A.A."/>
            <person name="Grigoriev I.V."/>
            <person name="Spatafora J.W."/>
            <person name="Berbee M.L."/>
        </authorList>
    </citation>
    <scope>NUCLEOTIDE SEQUENCE [LARGE SCALE GENOMIC DNA]</scope>
    <source>
        <strain evidence="4 5">JEL478</strain>
    </source>
</reference>
<sequence>MAHADAPSHTPRALSLPPELWHGILALLRTRDIAHTAETCRFLHRAAQAQIVWREKARTDFGFVHSPETQVSAFHLYKTVLTPYARFVGFWHADFPFFNSRLVQCRITPRGVIVGEELAALTGQSASPFSLDPALSVDALDPVISRETLFEIVPQTDADPLVLCHGNQAINGRSGSEGLLHTAWLKENEMDVLPAVLASNQRWFVPRGHPNPTTGLFPFAHTWDPTEESSQPFSPGPSDHAHRHLLLSIDCEHGCYTSRLRTVSFRRVDGRNEIQSTTLFRPTFSLVAHPRAVADVDRVLAQTQTQTQRRALTPRQGIWVGTYGSHGQEFVLLQYADGARLEAHKITGDLNVPRGELSWSADLSREVDVSCLDADAADGDEARSYNLTQAAEFSEFWEAEQEFRAGVRGNESENENGGVRRQIKGLRAFRGSGTVAMPGYREASSIGAHLIVLSDKELLMFWHGLRKLSRFICVFDN</sequence>
<feature type="domain" description="F-box" evidence="3">
    <location>
        <begin position="14"/>
        <end position="55"/>
    </location>
</feature>
<dbReference type="SUPFAM" id="SSF81383">
    <property type="entry name" value="F-box domain"/>
    <property type="match status" value="1"/>
</dbReference>
<keyword evidence="2" id="KW-0833">Ubl conjugation pathway</keyword>
<accession>A0A139AL44</accession>
<dbReference type="UniPathway" id="UPA00143"/>
<organism evidence="4 5">
    <name type="scientific">Gonapodya prolifera (strain JEL478)</name>
    <name type="common">Monoblepharis prolifera</name>
    <dbReference type="NCBI Taxonomy" id="1344416"/>
    <lineage>
        <taxon>Eukaryota</taxon>
        <taxon>Fungi</taxon>
        <taxon>Fungi incertae sedis</taxon>
        <taxon>Chytridiomycota</taxon>
        <taxon>Chytridiomycota incertae sedis</taxon>
        <taxon>Monoblepharidomycetes</taxon>
        <taxon>Monoblepharidales</taxon>
        <taxon>Gonapodyaceae</taxon>
        <taxon>Gonapodya</taxon>
    </lineage>
</organism>
<evidence type="ECO:0000313" key="4">
    <source>
        <dbReference type="EMBL" id="KXS17496.1"/>
    </source>
</evidence>
<dbReference type="GO" id="GO:0016567">
    <property type="term" value="P:protein ubiquitination"/>
    <property type="evidence" value="ECO:0007669"/>
    <property type="project" value="UniProtKB-UniPathway"/>
</dbReference>
<dbReference type="Gene3D" id="1.20.1280.50">
    <property type="match status" value="1"/>
</dbReference>
<dbReference type="InterPro" id="IPR045048">
    <property type="entry name" value="FBXO31/39"/>
</dbReference>
<comment type="pathway">
    <text evidence="1">Protein modification; protein ubiquitination.</text>
</comment>
<dbReference type="OrthoDB" id="722566at2759"/>
<dbReference type="STRING" id="1344416.A0A139AL44"/>
<proteinExistence type="predicted"/>
<evidence type="ECO:0000313" key="5">
    <source>
        <dbReference type="Proteomes" id="UP000070544"/>
    </source>
</evidence>
<evidence type="ECO:0000259" key="3">
    <source>
        <dbReference type="Pfam" id="PF12937"/>
    </source>
</evidence>
<dbReference type="InterPro" id="IPR036047">
    <property type="entry name" value="F-box-like_dom_sf"/>
</dbReference>
<evidence type="ECO:0000256" key="2">
    <source>
        <dbReference type="ARBA" id="ARBA00022786"/>
    </source>
</evidence>
<dbReference type="PANTHER" id="PTHR10706">
    <property type="entry name" value="F-BOX FAMILY PROTEIN"/>
    <property type="match status" value="1"/>
</dbReference>
<dbReference type="Proteomes" id="UP000070544">
    <property type="component" value="Unassembled WGS sequence"/>
</dbReference>
<dbReference type="EMBL" id="KQ965746">
    <property type="protein sequence ID" value="KXS17496.1"/>
    <property type="molecule type" value="Genomic_DNA"/>
</dbReference>
<evidence type="ECO:0000256" key="1">
    <source>
        <dbReference type="ARBA" id="ARBA00004906"/>
    </source>
</evidence>
<dbReference type="OMA" id="HFGGRSW"/>
<dbReference type="Pfam" id="PF12014">
    <property type="entry name" value="Cyclin_D1_bind"/>
    <property type="match status" value="1"/>
</dbReference>
<dbReference type="AlphaFoldDB" id="A0A139AL44"/>